<name>A0ABU4SKX0_9GAMM</name>
<keyword evidence="1" id="KW-0472">Membrane</keyword>
<gene>
    <name evidence="2" type="ORF">FE394_08765</name>
</gene>
<reference evidence="3" key="1">
    <citation type="journal article" date="2024" name="Toxins">
        <title>Genome Sequence Analysis of Native Xenorhabdus Strains Isolated from Entomopathogenic Nematodes in Argentina.</title>
        <authorList>
            <person name="Palma L."/>
            <person name="Frizzo L."/>
            <person name="Kaiser S."/>
            <person name="Berry C."/>
            <person name="Caballero P."/>
            <person name="Bode H.B."/>
            <person name="Del Valle E.E."/>
        </authorList>
    </citation>
    <scope>NUCLEOTIDE SEQUENCE [LARGE SCALE GENOMIC DNA]</scope>
    <source>
        <strain evidence="3">Reich</strain>
    </source>
</reference>
<dbReference type="RefSeq" id="WP_319926016.1">
    <property type="nucleotide sequence ID" value="NZ_VCDP01000028.1"/>
</dbReference>
<feature type="transmembrane region" description="Helical" evidence="1">
    <location>
        <begin position="71"/>
        <end position="92"/>
    </location>
</feature>
<proteinExistence type="predicted"/>
<evidence type="ECO:0000313" key="3">
    <source>
        <dbReference type="Proteomes" id="UP001271640"/>
    </source>
</evidence>
<keyword evidence="3" id="KW-1185">Reference proteome</keyword>
<keyword evidence="1" id="KW-1133">Transmembrane helix</keyword>
<protein>
    <submittedName>
        <fullName evidence="2">Uncharacterized protein</fullName>
    </submittedName>
</protein>
<organism evidence="2 3">
    <name type="scientific">Xenorhabdus littoralis</name>
    <dbReference type="NCBI Taxonomy" id="2582835"/>
    <lineage>
        <taxon>Bacteria</taxon>
        <taxon>Pseudomonadati</taxon>
        <taxon>Pseudomonadota</taxon>
        <taxon>Gammaproteobacteria</taxon>
        <taxon>Enterobacterales</taxon>
        <taxon>Morganellaceae</taxon>
        <taxon>Xenorhabdus</taxon>
    </lineage>
</organism>
<dbReference type="Proteomes" id="UP001271640">
    <property type="component" value="Unassembled WGS sequence"/>
</dbReference>
<comment type="caution">
    <text evidence="2">The sequence shown here is derived from an EMBL/GenBank/DDBJ whole genome shotgun (WGS) entry which is preliminary data.</text>
</comment>
<evidence type="ECO:0000256" key="1">
    <source>
        <dbReference type="SAM" id="Phobius"/>
    </source>
</evidence>
<dbReference type="EMBL" id="VCDP01000028">
    <property type="protein sequence ID" value="MDX7999291.1"/>
    <property type="molecule type" value="Genomic_DNA"/>
</dbReference>
<evidence type="ECO:0000313" key="2">
    <source>
        <dbReference type="EMBL" id="MDX7999291.1"/>
    </source>
</evidence>
<sequence>MEKVTEKLMFEHGFTLKEINQITSASQRSGHDIKKEIMILSNSFYKLILVFIIILFSFIYAIVFVQNINHLSITLTLFISISISISIALLFSSPRLRYKSFMFTRKHKG</sequence>
<accession>A0ABU4SKX0</accession>
<keyword evidence="1" id="KW-0812">Transmembrane</keyword>
<feature type="transmembrane region" description="Helical" evidence="1">
    <location>
        <begin position="44"/>
        <end position="65"/>
    </location>
</feature>